<organism evidence="4 5">
    <name type="scientific">Desulfuromusa kysingii</name>
    <dbReference type="NCBI Taxonomy" id="37625"/>
    <lineage>
        <taxon>Bacteria</taxon>
        <taxon>Pseudomonadati</taxon>
        <taxon>Thermodesulfobacteriota</taxon>
        <taxon>Desulfuromonadia</taxon>
        <taxon>Desulfuromonadales</taxon>
        <taxon>Geopsychrobacteraceae</taxon>
        <taxon>Desulfuromusa</taxon>
    </lineage>
</organism>
<dbReference type="InterPro" id="IPR011032">
    <property type="entry name" value="GroES-like_sf"/>
</dbReference>
<dbReference type="Gene3D" id="3.40.50.720">
    <property type="entry name" value="NAD(P)-binding Rossmann-like Domain"/>
    <property type="match status" value="1"/>
</dbReference>
<dbReference type="SUPFAM" id="SSF51735">
    <property type="entry name" value="NAD(P)-binding Rossmann-fold domains"/>
    <property type="match status" value="1"/>
</dbReference>
<dbReference type="GO" id="GO:0016651">
    <property type="term" value="F:oxidoreductase activity, acting on NAD(P)H"/>
    <property type="evidence" value="ECO:0007669"/>
    <property type="project" value="TreeGrafter"/>
</dbReference>
<protein>
    <submittedName>
        <fullName evidence="4">NADPH:quinone reductase</fullName>
    </submittedName>
</protein>
<gene>
    <name evidence="4" type="ORF">SAMN05660420_01636</name>
</gene>
<name>A0A1H3ZQC9_9BACT</name>
<dbReference type="PANTHER" id="PTHR48106:SF5">
    <property type="entry name" value="ZINC-CONTAINING ALCOHOL DEHYDROGENASE"/>
    <property type="match status" value="1"/>
</dbReference>
<keyword evidence="5" id="KW-1185">Reference proteome</keyword>
<keyword evidence="2" id="KW-0560">Oxidoreductase</keyword>
<dbReference type="Gene3D" id="3.90.180.10">
    <property type="entry name" value="Medium-chain alcohol dehydrogenases, catalytic domain"/>
    <property type="match status" value="1"/>
</dbReference>
<dbReference type="SMART" id="SM00829">
    <property type="entry name" value="PKS_ER"/>
    <property type="match status" value="1"/>
</dbReference>
<feature type="domain" description="Enoyl reductase (ER)" evidence="3">
    <location>
        <begin position="12"/>
        <end position="321"/>
    </location>
</feature>
<dbReference type="OrthoDB" id="9780520at2"/>
<dbReference type="EMBL" id="FNQN01000004">
    <property type="protein sequence ID" value="SEA25983.1"/>
    <property type="molecule type" value="Genomic_DNA"/>
</dbReference>
<dbReference type="Proteomes" id="UP000199409">
    <property type="component" value="Unassembled WGS sequence"/>
</dbReference>
<accession>A0A1H3ZQC9</accession>
<evidence type="ECO:0000256" key="1">
    <source>
        <dbReference type="ARBA" id="ARBA00022857"/>
    </source>
</evidence>
<dbReference type="SUPFAM" id="SSF50129">
    <property type="entry name" value="GroES-like"/>
    <property type="match status" value="1"/>
</dbReference>
<keyword evidence="1" id="KW-0521">NADP</keyword>
<evidence type="ECO:0000256" key="2">
    <source>
        <dbReference type="ARBA" id="ARBA00023002"/>
    </source>
</evidence>
<dbReference type="InterPro" id="IPR013154">
    <property type="entry name" value="ADH-like_N"/>
</dbReference>
<dbReference type="AlphaFoldDB" id="A0A1H3ZQC9"/>
<dbReference type="InterPro" id="IPR013149">
    <property type="entry name" value="ADH-like_C"/>
</dbReference>
<dbReference type="Pfam" id="PF00107">
    <property type="entry name" value="ADH_zinc_N"/>
    <property type="match status" value="1"/>
</dbReference>
<dbReference type="InterPro" id="IPR036291">
    <property type="entry name" value="NAD(P)-bd_dom_sf"/>
</dbReference>
<dbReference type="STRING" id="37625.SAMN05660420_01636"/>
<reference evidence="4 5" key="1">
    <citation type="submission" date="2016-10" db="EMBL/GenBank/DDBJ databases">
        <authorList>
            <person name="de Groot N.N."/>
        </authorList>
    </citation>
    <scope>NUCLEOTIDE SEQUENCE [LARGE SCALE GENOMIC DNA]</scope>
    <source>
        <strain evidence="4 5">DSM 7343</strain>
    </source>
</reference>
<evidence type="ECO:0000259" key="3">
    <source>
        <dbReference type="SMART" id="SM00829"/>
    </source>
</evidence>
<evidence type="ECO:0000313" key="4">
    <source>
        <dbReference type="EMBL" id="SEA25983.1"/>
    </source>
</evidence>
<dbReference type="Pfam" id="PF08240">
    <property type="entry name" value="ADH_N"/>
    <property type="match status" value="1"/>
</dbReference>
<sequence length="323" mass="35273">MKSWFLKNSIQGRHFQLRDVPSPEPKSDEILIQVQAAALNRGEFLNKTVSADETDYQACGIECAGVVIKVGENVKQLRLGDRVMGRSRAAFSEKAILLAGNALLLPSGLSWETAACASITYQTAFDMLWPGGSLQKNEWLLIAGISSGVGLAALQLGKLIGARVIGTSRSLQKLQLLKKHDLDYGLILPGESLAAQVLEITNGKGVDLIINNIGASIFAECVRMLAYKGRLATVGSVDGEKNAQFDSSLQHTKRLKFFGVSSKMRGKNETFELVNKFKMDVLPAIANGKIKPIIDEIYKFDELPKAVDRMVSNLHFGKIIIKI</sequence>
<dbReference type="RefSeq" id="WP_092346585.1">
    <property type="nucleotide sequence ID" value="NZ_FNQN01000004.1"/>
</dbReference>
<dbReference type="InterPro" id="IPR020843">
    <property type="entry name" value="ER"/>
</dbReference>
<dbReference type="GO" id="GO:0070402">
    <property type="term" value="F:NADPH binding"/>
    <property type="evidence" value="ECO:0007669"/>
    <property type="project" value="TreeGrafter"/>
</dbReference>
<proteinExistence type="predicted"/>
<evidence type="ECO:0000313" key="5">
    <source>
        <dbReference type="Proteomes" id="UP000199409"/>
    </source>
</evidence>
<dbReference type="PANTHER" id="PTHR48106">
    <property type="entry name" value="QUINONE OXIDOREDUCTASE PIG3-RELATED"/>
    <property type="match status" value="1"/>
</dbReference>